<keyword evidence="12" id="KW-0594">Phospholipid biosynthesis</keyword>
<dbReference type="AlphaFoldDB" id="A0AAE0Q528"/>
<evidence type="ECO:0000256" key="9">
    <source>
        <dbReference type="ARBA" id="ARBA00022550"/>
    </source>
</evidence>
<protein>
    <recommendedName>
        <fullName evidence="6">inositol-3-phosphate synthase</fullName>
        <ecNumber evidence="6">5.5.1.4</ecNumber>
    </recommendedName>
</protein>
<dbReference type="Proteomes" id="UP001274896">
    <property type="component" value="Unassembled WGS sequence"/>
</dbReference>
<dbReference type="EMBL" id="JAUCMX010000022">
    <property type="protein sequence ID" value="KAK3513727.1"/>
    <property type="molecule type" value="Genomic_DNA"/>
</dbReference>
<keyword evidence="14" id="KW-1208">Phospholipid metabolism</keyword>
<evidence type="ECO:0000256" key="1">
    <source>
        <dbReference type="ARBA" id="ARBA00000113"/>
    </source>
</evidence>
<evidence type="ECO:0000256" key="4">
    <source>
        <dbReference type="ARBA" id="ARBA00005117"/>
    </source>
</evidence>
<feature type="region of interest" description="Disordered" evidence="16">
    <location>
        <begin position="606"/>
        <end position="629"/>
    </location>
</feature>
<dbReference type="SUPFAM" id="SSF51735">
    <property type="entry name" value="NAD(P)-binding Rossmann-fold domains"/>
    <property type="match status" value="1"/>
</dbReference>
<evidence type="ECO:0000256" key="10">
    <source>
        <dbReference type="ARBA" id="ARBA00023027"/>
    </source>
</evidence>
<accession>A0AAE0Q528</accession>
<evidence type="ECO:0000313" key="20">
    <source>
        <dbReference type="Proteomes" id="UP001274896"/>
    </source>
</evidence>
<dbReference type="SUPFAM" id="SSF55347">
    <property type="entry name" value="Glyceraldehyde-3-phosphate dehydrogenase-like, C-terminal domain"/>
    <property type="match status" value="1"/>
</dbReference>
<comment type="function">
    <text evidence="15">Key enzyme in myo-inositol biosynthesis pathway that catalyzes the conversion of glucose 6-phosphate to 1-myo-inositol 1-phosphate in a NAD-dependent manner. Rate-limiting enzyme in the synthesis of all inositol-containing compounds.</text>
</comment>
<evidence type="ECO:0000256" key="2">
    <source>
        <dbReference type="ARBA" id="ARBA00001911"/>
    </source>
</evidence>
<evidence type="ECO:0000256" key="16">
    <source>
        <dbReference type="SAM" id="MobiDB-lite"/>
    </source>
</evidence>
<keyword evidence="9" id="KW-0398">Inositol biosynthesis</keyword>
<keyword evidence="10" id="KW-0520">NAD</keyword>
<gene>
    <name evidence="19" type="ORF">QTP70_028747</name>
</gene>
<dbReference type="GO" id="GO:0008654">
    <property type="term" value="P:phospholipid biosynthetic process"/>
    <property type="evidence" value="ECO:0007669"/>
    <property type="project" value="UniProtKB-KW"/>
</dbReference>
<dbReference type="EC" id="5.5.1.4" evidence="6"/>
<evidence type="ECO:0000259" key="17">
    <source>
        <dbReference type="Pfam" id="PF01658"/>
    </source>
</evidence>
<keyword evidence="13" id="KW-0413">Isomerase</keyword>
<evidence type="ECO:0000256" key="3">
    <source>
        <dbReference type="ARBA" id="ARBA00004496"/>
    </source>
</evidence>
<keyword evidence="7" id="KW-0963">Cytoplasm</keyword>
<reference evidence="19" key="1">
    <citation type="submission" date="2023-06" db="EMBL/GenBank/DDBJ databases">
        <title>Male Hemibagrus guttatus genome.</title>
        <authorList>
            <person name="Bian C."/>
        </authorList>
    </citation>
    <scope>NUCLEOTIDE SEQUENCE</scope>
    <source>
        <strain evidence="19">Male_cb2023</strain>
        <tissue evidence="19">Muscle</tissue>
    </source>
</reference>
<evidence type="ECO:0000256" key="8">
    <source>
        <dbReference type="ARBA" id="ARBA00022516"/>
    </source>
</evidence>
<keyword evidence="11" id="KW-0443">Lipid metabolism</keyword>
<feature type="domain" description="Tubulin polyglutamylase complex subunit 1-like C-terminal" evidence="18">
    <location>
        <begin position="637"/>
        <end position="834"/>
    </location>
</feature>
<dbReference type="PANTHER" id="PTHR11510">
    <property type="entry name" value="MYO-INOSITOL-1 PHOSPHATE SYNTHASE"/>
    <property type="match status" value="1"/>
</dbReference>
<evidence type="ECO:0000256" key="7">
    <source>
        <dbReference type="ARBA" id="ARBA00022490"/>
    </source>
</evidence>
<evidence type="ECO:0000259" key="18">
    <source>
        <dbReference type="Pfam" id="PF24480"/>
    </source>
</evidence>
<comment type="pathway">
    <text evidence="4">Polyol metabolism; myo-inositol biosynthesis; myo-inositol from D-glucose 6-phosphate: step 1/2.</text>
</comment>
<comment type="similarity">
    <text evidence="5">Belongs to the myo-inositol 1-phosphate synthase family.</text>
</comment>
<dbReference type="InterPro" id="IPR013021">
    <property type="entry name" value="Myo-inos-1-P_Synthase_GAPDH"/>
</dbReference>
<dbReference type="FunFam" id="3.30.360.10:FF:000055">
    <property type="entry name" value="Putative myo-inositol-1-phosphate synthase"/>
    <property type="match status" value="1"/>
</dbReference>
<dbReference type="GO" id="GO:0004512">
    <property type="term" value="F:inositol-3-phosphate synthase activity"/>
    <property type="evidence" value="ECO:0007669"/>
    <property type="project" value="UniProtKB-EC"/>
</dbReference>
<evidence type="ECO:0000256" key="13">
    <source>
        <dbReference type="ARBA" id="ARBA00023235"/>
    </source>
</evidence>
<comment type="cofactor">
    <cofactor evidence="2">
        <name>NAD(+)</name>
        <dbReference type="ChEBI" id="CHEBI:57540"/>
    </cofactor>
</comment>
<keyword evidence="20" id="KW-1185">Reference proteome</keyword>
<organism evidence="19 20">
    <name type="scientific">Hemibagrus guttatus</name>
    <dbReference type="NCBI Taxonomy" id="175788"/>
    <lineage>
        <taxon>Eukaryota</taxon>
        <taxon>Metazoa</taxon>
        <taxon>Chordata</taxon>
        <taxon>Craniata</taxon>
        <taxon>Vertebrata</taxon>
        <taxon>Euteleostomi</taxon>
        <taxon>Actinopterygii</taxon>
        <taxon>Neopterygii</taxon>
        <taxon>Teleostei</taxon>
        <taxon>Ostariophysi</taxon>
        <taxon>Siluriformes</taxon>
        <taxon>Bagridae</taxon>
        <taxon>Hemibagrus</taxon>
    </lineage>
</organism>
<dbReference type="InterPro" id="IPR047502">
    <property type="entry name" value="DD_TPGS1"/>
</dbReference>
<dbReference type="Gene3D" id="3.40.50.720">
    <property type="entry name" value="NAD(P)-binding Rossmann-like Domain"/>
    <property type="match status" value="2"/>
</dbReference>
<evidence type="ECO:0000256" key="5">
    <source>
        <dbReference type="ARBA" id="ARBA00010813"/>
    </source>
</evidence>
<comment type="subcellular location">
    <subcellularLocation>
        <location evidence="3">Cytoplasm</location>
    </subcellularLocation>
</comment>
<evidence type="ECO:0000256" key="11">
    <source>
        <dbReference type="ARBA" id="ARBA00023098"/>
    </source>
</evidence>
<dbReference type="Pfam" id="PF24480">
    <property type="entry name" value="TPGS1_C"/>
    <property type="match status" value="1"/>
</dbReference>
<dbReference type="Gene3D" id="1.20.890.10">
    <property type="entry name" value="cAMP-dependent protein kinase regulatory subunit, dimerization-anchoring domain"/>
    <property type="match status" value="1"/>
</dbReference>
<dbReference type="Pfam" id="PF01658">
    <property type="entry name" value="Inos-1-P_synth"/>
    <property type="match status" value="1"/>
</dbReference>
<dbReference type="Pfam" id="PF07994">
    <property type="entry name" value="NAD_binding_5"/>
    <property type="match status" value="1"/>
</dbReference>
<dbReference type="GO" id="GO:0006021">
    <property type="term" value="P:inositol biosynthetic process"/>
    <property type="evidence" value="ECO:0007669"/>
    <property type="project" value="UniProtKB-KW"/>
</dbReference>
<proteinExistence type="inferred from homology"/>
<dbReference type="InterPro" id="IPR057632">
    <property type="entry name" value="TPGS1_C"/>
</dbReference>
<sequence>MPEKIRINSPNVHYTERFIQSRYSYHTTSVTQNGDTYTVTPHSTEFTFRTERHVPKLGVMLVGWGGNNGTTVTAAVLANKLGLSWTTKTGVKRANYYGSLLESSTVSLGFGPKGEVFVPFRDLLPMVHPNDIIFDGWDISSMDLGRGMERAQVLDWSLQEILRPHMSKLKPRPSIYIPDFIAANQEHRADNILTGTKAEQMEQIRRDIRDFKEKSGVNKVIVLWTANTERFSDLVTGVNDTAKNLLATIQDGGEVSPSTLFAVASILEGCAFINGSPQNTFVPGAVELAVQHGVFIGGDDFKSGQTKLKSVLVDFLVNAGIKPTSIVSYNHLGNNDGMNLSAPQQFRSKEISKSNVVDDMVESNPLLYKPGEKPDHCVVIKYVPYVGDSKRAMDEYTSEIMMGGTNTIALHNTCEDSLLASPIILDLVILTELCQRITFRTQQDSSFQSFHSVLSILSFLCKAPLVPPNAPVVNAFFRQRACIENVMRACLGLPPQNHMQLEHKMQKSFKVCQDNKVHSTVATKGTNIITNMYQCIECGGVCLNFILMAEKRRSGVTADPKSAKAESDEEFLSQAGVGALLRGALLKLVEARPEDPIGFLAEHFTNEASETESGGGGDGGDNDGGRDGERKYQDVLEEQQLNKALWHLSLAHHSQRSAFNNNIRVAYDLLSECGTTRHAPGGVQGRLYTEMLRCVCGDSGLSEMTAAPLLHRLQCRDYEAVPFELFRQAVMTCAAFCDYLHRARCLYAAVACSPERPAARELCETVLNALREALDTSHGSDATRYLEASAKISPAELARAMAKTQGASREQEGPSMDMREFEDAAAALFIARVRVIN</sequence>
<evidence type="ECO:0000256" key="6">
    <source>
        <dbReference type="ARBA" id="ARBA00012125"/>
    </source>
</evidence>
<comment type="catalytic activity">
    <reaction evidence="1">
        <text>D-glucose 6-phosphate = 1D-myo-inositol 3-phosphate</text>
        <dbReference type="Rhea" id="RHEA:10716"/>
        <dbReference type="ChEBI" id="CHEBI:58401"/>
        <dbReference type="ChEBI" id="CHEBI:61548"/>
        <dbReference type="EC" id="5.5.1.4"/>
    </reaction>
</comment>
<dbReference type="FunFam" id="3.40.50.720:FF:000171">
    <property type="entry name" value="inositol-3-phosphate synthase 1"/>
    <property type="match status" value="1"/>
</dbReference>
<evidence type="ECO:0000256" key="14">
    <source>
        <dbReference type="ARBA" id="ARBA00023264"/>
    </source>
</evidence>
<dbReference type="CDD" id="cd22960">
    <property type="entry name" value="DD_TPGS1"/>
    <property type="match status" value="1"/>
</dbReference>
<name>A0AAE0Q528_9TELE</name>
<feature type="domain" description="Myo-inositol-1-phosphate synthase GAPDH-like" evidence="17">
    <location>
        <begin position="304"/>
        <end position="417"/>
    </location>
</feature>
<keyword evidence="8" id="KW-0444">Lipid biosynthesis</keyword>
<evidence type="ECO:0000313" key="19">
    <source>
        <dbReference type="EMBL" id="KAK3513727.1"/>
    </source>
</evidence>
<evidence type="ECO:0000256" key="12">
    <source>
        <dbReference type="ARBA" id="ARBA00023209"/>
    </source>
</evidence>
<dbReference type="InterPro" id="IPR036291">
    <property type="entry name" value="NAD(P)-bd_dom_sf"/>
</dbReference>
<dbReference type="InterPro" id="IPR002587">
    <property type="entry name" value="Myo-inos-1-P_Synthase"/>
</dbReference>
<evidence type="ECO:0000256" key="15">
    <source>
        <dbReference type="ARBA" id="ARBA00025559"/>
    </source>
</evidence>
<comment type="caution">
    <text evidence="19">The sequence shown here is derived from an EMBL/GenBank/DDBJ whole genome shotgun (WGS) entry which is preliminary data.</text>
</comment>
<dbReference type="FunFam" id="3.40.50.720:FF:000069">
    <property type="entry name" value="Inositol-3-phosphate synthase 1"/>
    <property type="match status" value="1"/>
</dbReference>
<dbReference type="GO" id="GO:0005737">
    <property type="term" value="C:cytoplasm"/>
    <property type="evidence" value="ECO:0007669"/>
    <property type="project" value="UniProtKB-SubCell"/>
</dbReference>